<evidence type="ECO:0000313" key="2">
    <source>
        <dbReference type="Proteomes" id="UP000326837"/>
    </source>
</evidence>
<sequence>MSPFTANVALKFDLSHFQNTIYVVSPKMRFSLLPDATRHAIHLNPEP</sequence>
<keyword evidence="2" id="KW-1185">Reference proteome</keyword>
<dbReference type="EMBL" id="AP021861">
    <property type="protein sequence ID" value="BBO31995.1"/>
    <property type="molecule type" value="Genomic_DNA"/>
</dbReference>
<name>A0A5K7X6K2_9BACT</name>
<dbReference type="KEGG" id="lpav:PLANPX_1607"/>
<reference evidence="2" key="1">
    <citation type="submission" date="2019-10" db="EMBL/GenBank/DDBJ databases">
        <title>Lacipirellula parvula gen. nov., sp. nov., representing a lineage of planctomycetes widespread in freshwater anoxic habitats, and description of the family Lacipirellulaceae.</title>
        <authorList>
            <person name="Dedysh S.N."/>
            <person name="Kulichevskaya I.S."/>
            <person name="Beletsky A.V."/>
            <person name="Rakitin A.L."/>
            <person name="Mardanov A.V."/>
            <person name="Ivanova A.A."/>
            <person name="Saltykova V.X."/>
            <person name="Rijpstra W.I.C."/>
            <person name="Sinninghe Damste J.S."/>
            <person name="Ravin N.V."/>
        </authorList>
    </citation>
    <scope>NUCLEOTIDE SEQUENCE [LARGE SCALE GENOMIC DNA]</scope>
    <source>
        <strain evidence="2">PX69</strain>
    </source>
</reference>
<gene>
    <name evidence="1" type="ORF">PLANPX_1607</name>
</gene>
<protein>
    <submittedName>
        <fullName evidence="1">Uncharacterized protein</fullName>
    </submittedName>
</protein>
<accession>A0A5K7X6K2</accession>
<dbReference type="AlphaFoldDB" id="A0A5K7X6K2"/>
<dbReference type="Proteomes" id="UP000326837">
    <property type="component" value="Chromosome"/>
</dbReference>
<organism evidence="1 2">
    <name type="scientific">Lacipirellula parvula</name>
    <dbReference type="NCBI Taxonomy" id="2650471"/>
    <lineage>
        <taxon>Bacteria</taxon>
        <taxon>Pseudomonadati</taxon>
        <taxon>Planctomycetota</taxon>
        <taxon>Planctomycetia</taxon>
        <taxon>Pirellulales</taxon>
        <taxon>Lacipirellulaceae</taxon>
        <taxon>Lacipirellula</taxon>
    </lineage>
</organism>
<proteinExistence type="predicted"/>
<evidence type="ECO:0000313" key="1">
    <source>
        <dbReference type="EMBL" id="BBO31995.1"/>
    </source>
</evidence>